<accession>A0A8K0C5C2</accession>
<proteinExistence type="predicted"/>
<organism evidence="2 3">
    <name type="scientific">Ignelater luminosus</name>
    <name type="common">Cucubano</name>
    <name type="synonym">Pyrophorus luminosus</name>
    <dbReference type="NCBI Taxonomy" id="2038154"/>
    <lineage>
        <taxon>Eukaryota</taxon>
        <taxon>Metazoa</taxon>
        <taxon>Ecdysozoa</taxon>
        <taxon>Arthropoda</taxon>
        <taxon>Hexapoda</taxon>
        <taxon>Insecta</taxon>
        <taxon>Pterygota</taxon>
        <taxon>Neoptera</taxon>
        <taxon>Endopterygota</taxon>
        <taxon>Coleoptera</taxon>
        <taxon>Polyphaga</taxon>
        <taxon>Elateriformia</taxon>
        <taxon>Elateroidea</taxon>
        <taxon>Elateridae</taxon>
        <taxon>Agrypninae</taxon>
        <taxon>Pyrophorini</taxon>
        <taxon>Ignelater</taxon>
    </lineage>
</organism>
<comment type="caution">
    <text evidence="2">The sequence shown here is derived from an EMBL/GenBank/DDBJ whole genome shotgun (WGS) entry which is preliminary data.</text>
</comment>
<evidence type="ECO:0000256" key="1">
    <source>
        <dbReference type="SAM" id="MobiDB-lite"/>
    </source>
</evidence>
<dbReference type="Proteomes" id="UP000801492">
    <property type="component" value="Unassembled WGS sequence"/>
</dbReference>
<reference evidence="2" key="1">
    <citation type="submission" date="2019-08" db="EMBL/GenBank/DDBJ databases">
        <title>The genome of the North American firefly Photinus pyralis.</title>
        <authorList>
            <consortium name="Photinus pyralis genome working group"/>
            <person name="Fallon T.R."/>
            <person name="Sander Lower S.E."/>
            <person name="Weng J.-K."/>
        </authorList>
    </citation>
    <scope>NUCLEOTIDE SEQUENCE</scope>
    <source>
        <strain evidence="2">TRF0915ILg1</strain>
        <tissue evidence="2">Whole body</tissue>
    </source>
</reference>
<feature type="compositionally biased region" description="Low complexity" evidence="1">
    <location>
        <begin position="23"/>
        <end position="44"/>
    </location>
</feature>
<sequence>MSQPNENPEERPRLPKRRRTSQSTDANAAGASTSAESSNSTTSSRPNVCVVHPFIITFLDGETESVNASSQMPPNFDELPVPEPSPASARYQPHIPLLEEPQPIVEPDPSRFRELYPSLYNPQPYFGTPYSYGNLFDNSYIEPYCHHQERDNNRFPCPLDNLRRRQDAQFQLNLHGGGQPPMGCRARHAPRSPVQQAAITLSDDENDNHVEVVASTTPERSPVISPILPIIVLQDADTEAVVLEHRDTQTDAADLPNIEQREVTETIDLVSEEDQSLEIFSTEGQTINSSEIEENFGNIIPLNLSEESDTE</sequence>
<feature type="region of interest" description="Disordered" evidence="1">
    <location>
        <begin position="1"/>
        <end position="46"/>
    </location>
</feature>
<evidence type="ECO:0000313" key="3">
    <source>
        <dbReference type="Proteomes" id="UP000801492"/>
    </source>
</evidence>
<evidence type="ECO:0000313" key="2">
    <source>
        <dbReference type="EMBL" id="KAF2878891.1"/>
    </source>
</evidence>
<keyword evidence="3" id="KW-1185">Reference proteome</keyword>
<dbReference type="AlphaFoldDB" id="A0A8K0C5C2"/>
<dbReference type="EMBL" id="VTPC01091260">
    <property type="protein sequence ID" value="KAF2878891.1"/>
    <property type="molecule type" value="Genomic_DNA"/>
</dbReference>
<name>A0A8K0C5C2_IGNLU</name>
<gene>
    <name evidence="2" type="ORF">ILUMI_27282</name>
</gene>
<protein>
    <submittedName>
        <fullName evidence="2">Uncharacterized protein</fullName>
    </submittedName>
</protein>